<dbReference type="InterPro" id="IPR000994">
    <property type="entry name" value="Pept_M24"/>
</dbReference>
<feature type="domain" description="Creatinase N-terminal" evidence="2">
    <location>
        <begin position="8"/>
        <end position="134"/>
    </location>
</feature>
<feature type="domain" description="Peptidase M24" evidence="1">
    <location>
        <begin position="144"/>
        <end position="344"/>
    </location>
</feature>
<keyword evidence="3" id="KW-0378">Hydrolase</keyword>
<evidence type="ECO:0000259" key="2">
    <source>
        <dbReference type="Pfam" id="PF01321"/>
    </source>
</evidence>
<dbReference type="GO" id="GO:0004177">
    <property type="term" value="F:aminopeptidase activity"/>
    <property type="evidence" value="ECO:0007669"/>
    <property type="project" value="UniProtKB-KW"/>
</dbReference>
<dbReference type="Proteomes" id="UP000194841">
    <property type="component" value="Unassembled WGS sequence"/>
</dbReference>
<keyword evidence="4" id="KW-1185">Reference proteome</keyword>
<keyword evidence="3" id="KW-0645">Protease</keyword>
<evidence type="ECO:0000313" key="4">
    <source>
        <dbReference type="Proteomes" id="UP000194841"/>
    </source>
</evidence>
<dbReference type="Gene3D" id="3.40.350.10">
    <property type="entry name" value="Creatinase/prolidase N-terminal domain"/>
    <property type="match status" value="1"/>
</dbReference>
<dbReference type="AlphaFoldDB" id="A0A244CQ97"/>
<dbReference type="InterPro" id="IPR029149">
    <property type="entry name" value="Creatin/AminoP/Spt16_N"/>
</dbReference>
<name>A0A244CQ97_PSEDV</name>
<proteinExistence type="predicted"/>
<dbReference type="InterPro" id="IPR050659">
    <property type="entry name" value="Peptidase_M24B"/>
</dbReference>
<dbReference type="InterPro" id="IPR036005">
    <property type="entry name" value="Creatinase/aminopeptidase-like"/>
</dbReference>
<accession>A0A244CQ97</accession>
<protein>
    <submittedName>
        <fullName evidence="3">Xaa-Pro aminopeptidase</fullName>
    </submittedName>
</protein>
<dbReference type="SUPFAM" id="SSF53092">
    <property type="entry name" value="Creatinase/prolidase N-terminal domain"/>
    <property type="match status" value="1"/>
</dbReference>
<keyword evidence="3" id="KW-0031">Aminopeptidase</keyword>
<sequence length="359" mass="39585">MKAIFLQRQQQLLSQLTERQLDGLLILGHENIQYITGFTGNAAYAIITPKHQFLITDYRYFERAKNECQGFEVVSRDRDNESLGACIGRHLFDVKALGFDAAFINVSAWHGIESELGNREIQAVTGLIERQRMVKDDWEIKQTQLAAAIADQALAETMGYFKAGVTERDVALELEYRLQKLGSQGMAFSTIMLFAERTSLPHGNPGEQQLHEGDFITLDFGAVINGYRSDMTRSYILGAANDEQKAIYDTVSAAQQAAVSVLKPGVNGHDVYLASQAVLQSSAYAQWAGEGLGHGVGLFLHEQPILGPKTDYCLEPGNIITIEPGIYIPGLGGVRVEDDYLITKSGCQVLTHAPKPFEI</sequence>
<dbReference type="EMBL" id="MWPV01000004">
    <property type="protein sequence ID" value="OUL57369.1"/>
    <property type="molecule type" value="Genomic_DNA"/>
</dbReference>
<dbReference type="PRINTS" id="PR00599">
    <property type="entry name" value="MAPEPTIDASE"/>
</dbReference>
<dbReference type="InterPro" id="IPR001714">
    <property type="entry name" value="Pept_M24_MAP"/>
</dbReference>
<evidence type="ECO:0000313" key="3">
    <source>
        <dbReference type="EMBL" id="OUL57369.1"/>
    </source>
</evidence>
<evidence type="ECO:0000259" key="1">
    <source>
        <dbReference type="Pfam" id="PF00557"/>
    </source>
</evidence>
<dbReference type="InterPro" id="IPR000587">
    <property type="entry name" value="Creatinase_N"/>
</dbReference>
<organism evidence="3 4">
    <name type="scientific">Pseudoalteromonas ulvae</name>
    <dbReference type="NCBI Taxonomy" id="107327"/>
    <lineage>
        <taxon>Bacteria</taxon>
        <taxon>Pseudomonadati</taxon>
        <taxon>Pseudomonadota</taxon>
        <taxon>Gammaproteobacteria</taxon>
        <taxon>Alteromonadales</taxon>
        <taxon>Pseudoalteromonadaceae</taxon>
        <taxon>Pseudoalteromonas</taxon>
    </lineage>
</organism>
<comment type="caution">
    <text evidence="3">The sequence shown here is derived from an EMBL/GenBank/DDBJ whole genome shotgun (WGS) entry which is preliminary data.</text>
</comment>
<dbReference type="PANTHER" id="PTHR46112:SF3">
    <property type="entry name" value="AMINOPEPTIDASE YPDF"/>
    <property type="match status" value="1"/>
</dbReference>
<reference evidence="3 4" key="1">
    <citation type="submission" date="2017-02" db="EMBL/GenBank/DDBJ databases">
        <title>Pseudoalteromonas ulvae TC14 Genome.</title>
        <authorList>
            <person name="Molmeret M."/>
        </authorList>
    </citation>
    <scope>NUCLEOTIDE SEQUENCE [LARGE SCALE GENOMIC DNA]</scope>
    <source>
        <strain evidence="3">TC14</strain>
    </source>
</reference>
<dbReference type="RefSeq" id="WP_086744826.1">
    <property type="nucleotide sequence ID" value="NZ_MWPV01000004.1"/>
</dbReference>
<dbReference type="Pfam" id="PF01321">
    <property type="entry name" value="Creatinase_N"/>
    <property type="match status" value="1"/>
</dbReference>
<dbReference type="SUPFAM" id="SSF55920">
    <property type="entry name" value="Creatinase/aminopeptidase"/>
    <property type="match status" value="1"/>
</dbReference>
<dbReference type="GO" id="GO:0008235">
    <property type="term" value="F:metalloexopeptidase activity"/>
    <property type="evidence" value="ECO:0007669"/>
    <property type="project" value="UniProtKB-ARBA"/>
</dbReference>
<dbReference type="Pfam" id="PF00557">
    <property type="entry name" value="Peptidase_M24"/>
    <property type="match status" value="1"/>
</dbReference>
<dbReference type="OrthoDB" id="9806388at2"/>
<gene>
    <name evidence="3" type="ORF">B1199_14485</name>
</gene>
<dbReference type="PANTHER" id="PTHR46112">
    <property type="entry name" value="AMINOPEPTIDASE"/>
    <property type="match status" value="1"/>
</dbReference>
<dbReference type="Gene3D" id="3.90.230.10">
    <property type="entry name" value="Creatinase/methionine aminopeptidase superfamily"/>
    <property type="match status" value="1"/>
</dbReference>